<gene>
    <name evidence="1" type="ORF">L207DRAFT_577618</name>
</gene>
<protein>
    <submittedName>
        <fullName evidence="1">Uncharacterized protein</fullName>
    </submittedName>
</protein>
<dbReference type="AlphaFoldDB" id="A0A2J6S7P3"/>
<proteinExistence type="predicted"/>
<organism evidence="1 2">
    <name type="scientific">Hyaloscypha variabilis (strain UAMH 11265 / GT02V1 / F)</name>
    <name type="common">Meliniomyces variabilis</name>
    <dbReference type="NCBI Taxonomy" id="1149755"/>
    <lineage>
        <taxon>Eukaryota</taxon>
        <taxon>Fungi</taxon>
        <taxon>Dikarya</taxon>
        <taxon>Ascomycota</taxon>
        <taxon>Pezizomycotina</taxon>
        <taxon>Leotiomycetes</taxon>
        <taxon>Helotiales</taxon>
        <taxon>Hyaloscyphaceae</taxon>
        <taxon>Hyaloscypha</taxon>
        <taxon>Hyaloscypha variabilis</taxon>
    </lineage>
</organism>
<reference evidence="1 2" key="1">
    <citation type="submission" date="2016-04" db="EMBL/GenBank/DDBJ databases">
        <title>A degradative enzymes factory behind the ericoid mycorrhizal symbiosis.</title>
        <authorList>
            <consortium name="DOE Joint Genome Institute"/>
            <person name="Martino E."/>
            <person name="Morin E."/>
            <person name="Grelet G."/>
            <person name="Kuo A."/>
            <person name="Kohler A."/>
            <person name="Daghino S."/>
            <person name="Barry K."/>
            <person name="Choi C."/>
            <person name="Cichocki N."/>
            <person name="Clum A."/>
            <person name="Copeland A."/>
            <person name="Hainaut M."/>
            <person name="Haridas S."/>
            <person name="Labutti K."/>
            <person name="Lindquist E."/>
            <person name="Lipzen A."/>
            <person name="Khouja H.-R."/>
            <person name="Murat C."/>
            <person name="Ohm R."/>
            <person name="Olson A."/>
            <person name="Spatafora J."/>
            <person name="Veneault-Fourrey C."/>
            <person name="Henrissat B."/>
            <person name="Grigoriev I."/>
            <person name="Martin F."/>
            <person name="Perotto S."/>
        </authorList>
    </citation>
    <scope>NUCLEOTIDE SEQUENCE [LARGE SCALE GENOMIC DNA]</scope>
    <source>
        <strain evidence="1 2">F</strain>
    </source>
</reference>
<accession>A0A2J6S7P3</accession>
<evidence type="ECO:0000313" key="2">
    <source>
        <dbReference type="Proteomes" id="UP000235786"/>
    </source>
</evidence>
<evidence type="ECO:0000313" key="1">
    <source>
        <dbReference type="EMBL" id="PMD46773.1"/>
    </source>
</evidence>
<dbReference type="EMBL" id="KZ613939">
    <property type="protein sequence ID" value="PMD46773.1"/>
    <property type="molecule type" value="Genomic_DNA"/>
</dbReference>
<keyword evidence="2" id="KW-1185">Reference proteome</keyword>
<name>A0A2J6S7P3_HYAVF</name>
<dbReference type="Proteomes" id="UP000235786">
    <property type="component" value="Unassembled WGS sequence"/>
</dbReference>
<sequence length="153" mass="17429">MDSERDSVVDPQEARRETTAQHLSVVSPTNLQLFNESAKPSLSLLVFVFATGTGFRHAVQRSQSIRTNRFSLIYDLYDLDSTIFLASSLRATTKSGILGLVEGIRDGNRGLINSSHSCRDGYKKEESSCRGRSRWRFEYEYIREGRRIVYRLG</sequence>